<dbReference type="KEGG" id="vg:65099442"/>
<sequence>MRSLRSIMGKRGDHPRSDSERGHPSSSLLRDHIAGVVDPSAPPIPRSCKLLEVKKKVVASLNLRVEKRAESRKRLIEACCEMSNEYNGPDQTAGFYWAVVYLLTRSLTEEGQGVHTVDYTAQLDETLLFLTDIQSSYLASFPHVKFQFVKRFSEGQIVGYVEVSFSKSRLPGISLRRALSEVGASNDDFITGLHTFGATVDTVNGKLVIRQSEPEEDMSVRPYLN</sequence>
<organism evidence="2 3">
    <name type="scientific">Lepeophtheirus salmonis rhabdovirus 9</name>
    <dbReference type="NCBI Taxonomy" id="1573760"/>
    <lineage>
        <taxon>Viruses</taxon>
        <taxon>Riboviria</taxon>
        <taxon>Orthornavirae</taxon>
        <taxon>Negarnaviricota</taxon>
        <taxon>Haploviricotina</taxon>
        <taxon>Monjiviricetes</taxon>
        <taxon>Mononegavirales</taxon>
        <taxon>Rhabdoviridae</taxon>
        <taxon>Alpharhabdovirinae</taxon>
        <taxon>Caligrhavirus</taxon>
        <taxon>Caligrhavirus salmonlouse</taxon>
    </lineage>
</organism>
<proteinExistence type="predicted"/>
<dbReference type="RefSeq" id="YP_010084454.1">
    <property type="nucleotide sequence ID" value="NC_055137.1"/>
</dbReference>
<evidence type="ECO:0000313" key="2">
    <source>
        <dbReference type="EMBL" id="AIY25909.1"/>
    </source>
</evidence>
<feature type="compositionally biased region" description="Basic and acidic residues" evidence="1">
    <location>
        <begin position="10"/>
        <end position="29"/>
    </location>
</feature>
<protein>
    <submittedName>
        <fullName evidence="2">Matrix protein</fullName>
    </submittedName>
</protein>
<keyword evidence="3" id="KW-1185">Reference proteome</keyword>
<dbReference type="GeneID" id="65099442"/>
<dbReference type="Proteomes" id="UP000297038">
    <property type="component" value="Segment"/>
</dbReference>
<dbReference type="EMBL" id="KJ958535">
    <property type="protein sequence ID" value="AIY25909.1"/>
    <property type="molecule type" value="Viral_cRNA"/>
</dbReference>
<feature type="region of interest" description="Disordered" evidence="1">
    <location>
        <begin position="1"/>
        <end position="29"/>
    </location>
</feature>
<evidence type="ECO:0000256" key="1">
    <source>
        <dbReference type="SAM" id="MobiDB-lite"/>
    </source>
</evidence>
<reference evidence="2 3" key="1">
    <citation type="journal article" date="2014" name="PLoS ONE">
        <title>Genomic Characterization and Phylogenetic Position of Two New Species in Rhabdoviridae Infecting the Parasitic Copepod, Salmon Louse (Lepeophtheirus salmonis).</title>
        <authorList>
            <person name="Okland A.L."/>
            <person name="Nylund A."/>
            <person name="Overgard A.C."/>
            <person name="Blindheim S."/>
            <person name="Watanabe K."/>
            <person name="Grotmol S."/>
            <person name="Arnesen C.E."/>
            <person name="Plarre H."/>
        </authorList>
    </citation>
    <scope>NUCLEOTIDE SEQUENCE [LARGE SCALE GENOMIC DNA]</scope>
    <source>
        <strain evidence="2">LSRV-No9</strain>
    </source>
</reference>
<evidence type="ECO:0000313" key="3">
    <source>
        <dbReference type="Proteomes" id="UP000297038"/>
    </source>
</evidence>
<accession>A0A0A1E8U6</accession>
<name>A0A0A1E8U6_9RHAB</name>